<dbReference type="Proteomes" id="UP000095286">
    <property type="component" value="Unplaced"/>
</dbReference>
<evidence type="ECO:0000313" key="1">
    <source>
        <dbReference type="Proteomes" id="UP000095286"/>
    </source>
</evidence>
<dbReference type="WBParaSite" id="RSKR_0000292500.1">
    <property type="protein sequence ID" value="RSKR_0000292500.1"/>
    <property type="gene ID" value="RSKR_0000292500"/>
</dbReference>
<name>A0AC35TPB3_9BILA</name>
<protein>
    <submittedName>
        <fullName evidence="2">G_PROTEIN_RECEP_F1_2 domain-containing protein</fullName>
    </submittedName>
</protein>
<evidence type="ECO:0000313" key="2">
    <source>
        <dbReference type="WBParaSite" id="RSKR_0000292500.1"/>
    </source>
</evidence>
<sequence length="343" mass="40099">MIEDMLTKKSVHDYRLFHFYNNTFSVTLSLIFYVSLVFIAFKTTNSNIIHLKQTIYIVSCFEILLVLLFYMTQVEIEVLNGHEYFIICGFFKNVQYPYNMIVCGAYVFGIISQVACSPIIFVVRYLWIVKNYTLSNGFFIKFYSLAMLSSSIIAIIFFHSCVEEEMYDEQIKDMKKHSQTRRFLNRFLRNGEATLLPRNFDVFVVIFEIATASIFFTAMATVTFCVSGTFKHLSDLQNVMTKSTRKMQVRLTKTLSTQFIILLLFLYFPIGVYLLYFHSGNSTNGLGLFNNILISWSMFLTPLSTIVCIEPYRKYFVKYFIVRLRVKCLYHANCHKSTTITDL</sequence>
<proteinExistence type="predicted"/>
<organism evidence="1 2">
    <name type="scientific">Rhabditophanes sp. KR3021</name>
    <dbReference type="NCBI Taxonomy" id="114890"/>
    <lineage>
        <taxon>Eukaryota</taxon>
        <taxon>Metazoa</taxon>
        <taxon>Ecdysozoa</taxon>
        <taxon>Nematoda</taxon>
        <taxon>Chromadorea</taxon>
        <taxon>Rhabditida</taxon>
        <taxon>Tylenchina</taxon>
        <taxon>Panagrolaimomorpha</taxon>
        <taxon>Strongyloidoidea</taxon>
        <taxon>Alloionematidae</taxon>
        <taxon>Rhabditophanes</taxon>
    </lineage>
</organism>
<accession>A0AC35TPB3</accession>
<reference evidence="2" key="1">
    <citation type="submission" date="2016-11" db="UniProtKB">
        <authorList>
            <consortium name="WormBaseParasite"/>
        </authorList>
    </citation>
    <scope>IDENTIFICATION</scope>
    <source>
        <strain evidence="2">KR3021</strain>
    </source>
</reference>